<organism evidence="1 2">
    <name type="scientific">Eumeta variegata</name>
    <name type="common">Bagworm moth</name>
    <name type="synonym">Eumeta japonica</name>
    <dbReference type="NCBI Taxonomy" id="151549"/>
    <lineage>
        <taxon>Eukaryota</taxon>
        <taxon>Metazoa</taxon>
        <taxon>Ecdysozoa</taxon>
        <taxon>Arthropoda</taxon>
        <taxon>Hexapoda</taxon>
        <taxon>Insecta</taxon>
        <taxon>Pterygota</taxon>
        <taxon>Neoptera</taxon>
        <taxon>Endopterygota</taxon>
        <taxon>Lepidoptera</taxon>
        <taxon>Glossata</taxon>
        <taxon>Ditrysia</taxon>
        <taxon>Tineoidea</taxon>
        <taxon>Psychidae</taxon>
        <taxon>Oiketicinae</taxon>
        <taxon>Eumeta</taxon>
    </lineage>
</organism>
<accession>A0A4C2AFX9</accession>
<keyword evidence="2" id="KW-1185">Reference proteome</keyword>
<reference evidence="1 2" key="1">
    <citation type="journal article" date="2019" name="Commun. Biol.">
        <title>The bagworm genome reveals a unique fibroin gene that provides high tensile strength.</title>
        <authorList>
            <person name="Kono N."/>
            <person name="Nakamura H."/>
            <person name="Ohtoshi R."/>
            <person name="Tomita M."/>
            <person name="Numata K."/>
            <person name="Arakawa K."/>
        </authorList>
    </citation>
    <scope>NUCLEOTIDE SEQUENCE [LARGE SCALE GENOMIC DNA]</scope>
</reference>
<proteinExistence type="predicted"/>
<sequence length="79" mass="9115">MIYNRLNFADVIGLSERLYSRRGRHPLRPVHVHRQARFPSRRWAGCTGRVRRPLDVASKDAGGPLSRRSAVSYDLCRLL</sequence>
<dbReference type="Proteomes" id="UP000299102">
    <property type="component" value="Unassembled WGS sequence"/>
</dbReference>
<evidence type="ECO:0000313" key="2">
    <source>
        <dbReference type="Proteomes" id="UP000299102"/>
    </source>
</evidence>
<name>A0A4C2AFX9_EUMVA</name>
<comment type="caution">
    <text evidence="1">The sequence shown here is derived from an EMBL/GenBank/DDBJ whole genome shotgun (WGS) entry which is preliminary data.</text>
</comment>
<gene>
    <name evidence="1" type="ORF">EVAR_70872_1</name>
</gene>
<protein>
    <submittedName>
        <fullName evidence="1">Uncharacterized protein</fullName>
    </submittedName>
</protein>
<evidence type="ECO:0000313" key="1">
    <source>
        <dbReference type="EMBL" id="GBP98193.1"/>
    </source>
</evidence>
<dbReference type="EMBL" id="BGZK01003087">
    <property type="protein sequence ID" value="GBP98193.1"/>
    <property type="molecule type" value="Genomic_DNA"/>
</dbReference>
<dbReference type="AlphaFoldDB" id="A0A4C2AFX9"/>